<reference evidence="2" key="1">
    <citation type="journal article" date="2022" name="Nat. Commun.">
        <title>Chromosome evolution and the genetic basis of agronomically important traits in greater yam.</title>
        <authorList>
            <person name="Bredeson J.V."/>
            <person name="Lyons J.B."/>
            <person name="Oniyinde I.O."/>
            <person name="Okereke N.R."/>
            <person name="Kolade O."/>
            <person name="Nnabue I."/>
            <person name="Nwadili C.O."/>
            <person name="Hribova E."/>
            <person name="Parker M."/>
            <person name="Nwogha J."/>
            <person name="Shu S."/>
            <person name="Carlson J."/>
            <person name="Kariba R."/>
            <person name="Muthemba S."/>
            <person name="Knop K."/>
            <person name="Barton G.J."/>
            <person name="Sherwood A.V."/>
            <person name="Lopez-Montes A."/>
            <person name="Asiedu R."/>
            <person name="Jamnadass R."/>
            <person name="Muchugi A."/>
            <person name="Goodstein D."/>
            <person name="Egesi C.N."/>
            <person name="Featherston J."/>
            <person name="Asfaw A."/>
            <person name="Simpson G.G."/>
            <person name="Dolezel J."/>
            <person name="Hendre P.S."/>
            <person name="Van Deynze A."/>
            <person name="Kumar P.L."/>
            <person name="Obidiegwu J.E."/>
            <person name="Bhattacharjee R."/>
            <person name="Rokhsar D.S."/>
        </authorList>
    </citation>
    <scope>NUCLEOTIDE SEQUENCE [LARGE SCALE GENOMIC DNA]</scope>
    <source>
        <strain evidence="2">cv. TDa95/00328</strain>
    </source>
</reference>
<protein>
    <submittedName>
        <fullName evidence="1">Bifunctional inhibitor/lipid-transfer protein/seed storage 2S albumin protein</fullName>
    </submittedName>
</protein>
<accession>A0ACB7W3P3</accession>
<organism evidence="1 2">
    <name type="scientific">Dioscorea alata</name>
    <name type="common">Purple yam</name>
    <dbReference type="NCBI Taxonomy" id="55571"/>
    <lineage>
        <taxon>Eukaryota</taxon>
        <taxon>Viridiplantae</taxon>
        <taxon>Streptophyta</taxon>
        <taxon>Embryophyta</taxon>
        <taxon>Tracheophyta</taxon>
        <taxon>Spermatophyta</taxon>
        <taxon>Magnoliopsida</taxon>
        <taxon>Liliopsida</taxon>
        <taxon>Dioscoreales</taxon>
        <taxon>Dioscoreaceae</taxon>
        <taxon>Dioscorea</taxon>
    </lineage>
</organism>
<keyword evidence="2" id="KW-1185">Reference proteome</keyword>
<evidence type="ECO:0000313" key="1">
    <source>
        <dbReference type="EMBL" id="KAH7682063.1"/>
    </source>
</evidence>
<sequence>MVGNKSTSIAAWVIILVSLVLIFQMRPITSTSLQACLPVIAPLAPCLPSFFGQPPSEICCQSMAIFSDSSMKPVIKQTICLCLQNVLMTLPFDSQELQNVANQCNATLNVPTPTTNCLNFTIPVSPLSLPLYVYISSIK</sequence>
<comment type="caution">
    <text evidence="1">The sequence shown here is derived from an EMBL/GenBank/DDBJ whole genome shotgun (WGS) entry which is preliminary data.</text>
</comment>
<name>A0ACB7W3P3_DIOAL</name>
<proteinExistence type="predicted"/>
<dbReference type="EMBL" id="CM037015">
    <property type="protein sequence ID" value="KAH7682063.1"/>
    <property type="molecule type" value="Genomic_DNA"/>
</dbReference>
<evidence type="ECO:0000313" key="2">
    <source>
        <dbReference type="Proteomes" id="UP000827976"/>
    </source>
</evidence>
<dbReference type="Proteomes" id="UP000827976">
    <property type="component" value="Chromosome 5"/>
</dbReference>
<gene>
    <name evidence="1" type="ORF">IHE45_05G098900</name>
</gene>